<dbReference type="EMBL" id="KK118950">
    <property type="protein sequence ID" value="KFM74260.1"/>
    <property type="molecule type" value="Genomic_DNA"/>
</dbReference>
<dbReference type="GO" id="GO:0007399">
    <property type="term" value="P:nervous system development"/>
    <property type="evidence" value="ECO:0007669"/>
    <property type="project" value="TreeGrafter"/>
</dbReference>
<reference evidence="2 3" key="1">
    <citation type="submission" date="2013-11" db="EMBL/GenBank/DDBJ databases">
        <title>Genome sequencing of Stegodyphus mimosarum.</title>
        <authorList>
            <person name="Bechsgaard J."/>
        </authorList>
    </citation>
    <scope>NUCLEOTIDE SEQUENCE [LARGE SCALE GENOMIC DNA]</scope>
</reference>
<organism evidence="2 3">
    <name type="scientific">Stegodyphus mimosarum</name>
    <name type="common">African social velvet spider</name>
    <dbReference type="NCBI Taxonomy" id="407821"/>
    <lineage>
        <taxon>Eukaryota</taxon>
        <taxon>Metazoa</taxon>
        <taxon>Ecdysozoa</taxon>
        <taxon>Arthropoda</taxon>
        <taxon>Chelicerata</taxon>
        <taxon>Arachnida</taxon>
        <taxon>Araneae</taxon>
        <taxon>Araneomorphae</taxon>
        <taxon>Entelegynae</taxon>
        <taxon>Eresoidea</taxon>
        <taxon>Eresidae</taxon>
        <taxon>Stegodyphus</taxon>
    </lineage>
</organism>
<dbReference type="InterPro" id="IPR045325">
    <property type="entry name" value="TMEM70/TMEM186/TMEM223"/>
</dbReference>
<dbReference type="STRING" id="407821.A0A087UA71"/>
<dbReference type="OrthoDB" id="5950063at2759"/>
<gene>
    <name evidence="2" type="ORF">X975_19863</name>
</gene>
<dbReference type="Pfam" id="PF06979">
    <property type="entry name" value="TMEM70"/>
    <property type="match status" value="1"/>
</dbReference>
<protein>
    <submittedName>
        <fullName evidence="2">Transmembrane protein 223</fullName>
    </submittedName>
</protein>
<feature type="transmembrane region" description="Helical" evidence="1">
    <location>
        <begin position="123"/>
        <end position="145"/>
    </location>
</feature>
<accession>A0A087UA71</accession>
<feature type="non-terminal residue" evidence="2">
    <location>
        <position position="219"/>
    </location>
</feature>
<keyword evidence="1" id="KW-1133">Transmembrane helix</keyword>
<dbReference type="InterPro" id="IPR026100">
    <property type="entry name" value="Tmem223"/>
</dbReference>
<dbReference type="PANTHER" id="PTHR14549:SF2">
    <property type="entry name" value="TRANSMEMBRANE PROTEIN 223"/>
    <property type="match status" value="1"/>
</dbReference>
<dbReference type="Proteomes" id="UP000054359">
    <property type="component" value="Unassembled WGS sequence"/>
</dbReference>
<dbReference type="AlphaFoldDB" id="A0A087UA71"/>
<evidence type="ECO:0000313" key="2">
    <source>
        <dbReference type="EMBL" id="KFM74260.1"/>
    </source>
</evidence>
<name>A0A087UA71_STEMI</name>
<sequence length="219" mass="25029">MCSRVLNYHIKFVTQYSVVNALVSQKLKVILPTHIQLTHNFSSTHFPIDKISNLKKDVLLYSLEKTRVYKYISIFGVAQLAVWIFYAGTLFTGLRDISKIQITESEIPRSSFWKRINLGETKYRVIAVLSCLSIGFGTAFITYTLPSRIIKTLTLCKGGSMASIVTYAPFGRTTREFKVPLHQLSCLVSRKQASSYIPLKIKNTWFYYLVDCKGQFCQP</sequence>
<feature type="transmembrane region" description="Helical" evidence="1">
    <location>
        <begin position="68"/>
        <end position="86"/>
    </location>
</feature>
<dbReference type="OMA" id="KQVSCMA"/>
<keyword evidence="1 2" id="KW-0812">Transmembrane</keyword>
<proteinExistence type="predicted"/>
<dbReference type="GO" id="GO:0005739">
    <property type="term" value="C:mitochondrion"/>
    <property type="evidence" value="ECO:0007669"/>
    <property type="project" value="TreeGrafter"/>
</dbReference>
<dbReference type="PANTHER" id="PTHR14549">
    <property type="entry name" value="TRANSMEMBRANE PROTEIN 223"/>
    <property type="match status" value="1"/>
</dbReference>
<evidence type="ECO:0000313" key="3">
    <source>
        <dbReference type="Proteomes" id="UP000054359"/>
    </source>
</evidence>
<keyword evidence="1" id="KW-0472">Membrane</keyword>
<keyword evidence="3" id="KW-1185">Reference proteome</keyword>
<evidence type="ECO:0000256" key="1">
    <source>
        <dbReference type="SAM" id="Phobius"/>
    </source>
</evidence>